<gene>
    <name evidence="3" type="ORF">OSCT_1444</name>
</gene>
<dbReference type="STRING" id="765420.OSCT_1444"/>
<dbReference type="PANTHER" id="PTHR48100:SF59">
    <property type="entry name" value="ADENOSYLCOBALAMIN_ALPHA-RIBAZOLE PHOSPHATASE"/>
    <property type="match status" value="1"/>
</dbReference>
<dbReference type="SUPFAM" id="SSF53254">
    <property type="entry name" value="Phosphoglycerate mutase-like"/>
    <property type="match status" value="1"/>
</dbReference>
<dbReference type="Proteomes" id="UP000054010">
    <property type="component" value="Unassembled WGS sequence"/>
</dbReference>
<name>E1IDP3_9CHLR</name>
<dbReference type="PANTHER" id="PTHR48100">
    <property type="entry name" value="BROAD-SPECIFICITY PHOSPHATASE YOR283W-RELATED"/>
    <property type="match status" value="1"/>
</dbReference>
<dbReference type="EMBL" id="ADVR01000043">
    <property type="protein sequence ID" value="EFO80671.1"/>
    <property type="molecule type" value="Genomic_DNA"/>
</dbReference>
<accession>E1IDP3</accession>
<dbReference type="SMART" id="SM00855">
    <property type="entry name" value="PGAM"/>
    <property type="match status" value="1"/>
</dbReference>
<keyword evidence="4" id="KW-1185">Reference proteome</keyword>
<feature type="active site" description="Tele-phosphohistidine intermediate" evidence="1">
    <location>
        <position position="29"/>
    </location>
</feature>
<evidence type="ECO:0000256" key="1">
    <source>
        <dbReference type="PIRSR" id="PIRSR613078-1"/>
    </source>
</evidence>
<dbReference type="HOGENOM" id="CLU_033323_9_5_0"/>
<evidence type="ECO:0000313" key="4">
    <source>
        <dbReference type="Proteomes" id="UP000054010"/>
    </source>
</evidence>
<dbReference type="GO" id="GO:0005737">
    <property type="term" value="C:cytoplasm"/>
    <property type="evidence" value="ECO:0007669"/>
    <property type="project" value="TreeGrafter"/>
</dbReference>
<feature type="active site" description="Proton donor/acceptor" evidence="1">
    <location>
        <position position="106"/>
    </location>
</feature>
<organism evidence="3 4">
    <name type="scientific">Oscillochloris trichoides DG-6</name>
    <dbReference type="NCBI Taxonomy" id="765420"/>
    <lineage>
        <taxon>Bacteria</taxon>
        <taxon>Bacillati</taxon>
        <taxon>Chloroflexota</taxon>
        <taxon>Chloroflexia</taxon>
        <taxon>Chloroflexales</taxon>
        <taxon>Chloroflexineae</taxon>
        <taxon>Oscillochloridaceae</taxon>
        <taxon>Oscillochloris</taxon>
    </lineage>
</organism>
<dbReference type="Pfam" id="PF00300">
    <property type="entry name" value="His_Phos_1"/>
    <property type="match status" value="1"/>
</dbReference>
<feature type="binding site" evidence="2">
    <location>
        <begin position="28"/>
        <end position="35"/>
    </location>
    <ligand>
        <name>substrate</name>
    </ligand>
</feature>
<evidence type="ECO:0000256" key="2">
    <source>
        <dbReference type="PIRSR" id="PIRSR613078-2"/>
    </source>
</evidence>
<dbReference type="InterPro" id="IPR001345">
    <property type="entry name" value="PG/BPGM_mutase_AS"/>
</dbReference>
<dbReference type="InterPro" id="IPR013078">
    <property type="entry name" value="His_Pase_superF_clade-1"/>
</dbReference>
<dbReference type="PROSITE" id="PS00175">
    <property type="entry name" value="PG_MUTASE"/>
    <property type="match status" value="1"/>
</dbReference>
<evidence type="ECO:0000313" key="3">
    <source>
        <dbReference type="EMBL" id="EFO80671.1"/>
    </source>
</evidence>
<feature type="binding site" evidence="2">
    <location>
        <position position="82"/>
    </location>
    <ligand>
        <name>substrate</name>
    </ligand>
</feature>
<dbReference type="GO" id="GO:0016791">
    <property type="term" value="F:phosphatase activity"/>
    <property type="evidence" value="ECO:0007669"/>
    <property type="project" value="TreeGrafter"/>
</dbReference>
<dbReference type="InterPro" id="IPR029033">
    <property type="entry name" value="His_PPase_superfam"/>
</dbReference>
<dbReference type="Gene3D" id="3.40.50.1240">
    <property type="entry name" value="Phosphoglycerate mutase-like"/>
    <property type="match status" value="1"/>
</dbReference>
<reference evidence="3 4" key="1">
    <citation type="journal article" date="2011" name="J. Bacteriol.">
        <title>Draft genome sequence of the anoxygenic filamentous phototrophic bacterium Oscillochloris trichoides subsp. DG-6.</title>
        <authorList>
            <person name="Kuznetsov B.B."/>
            <person name="Ivanovsky R.N."/>
            <person name="Keppen O.I."/>
            <person name="Sukhacheva M.V."/>
            <person name="Bumazhkin B.K."/>
            <person name="Patutina E.O."/>
            <person name="Beletsky A.V."/>
            <person name="Mardanov A.V."/>
            <person name="Baslerov R.V."/>
            <person name="Panteleeva A.N."/>
            <person name="Kolganova T.V."/>
            <person name="Ravin N.V."/>
            <person name="Skryabin K.G."/>
        </authorList>
    </citation>
    <scope>NUCLEOTIDE SEQUENCE [LARGE SCALE GENOMIC DNA]</scope>
    <source>
        <strain evidence="3 4">DG-6</strain>
    </source>
</reference>
<dbReference type="eggNOG" id="COG0406">
    <property type="taxonomic scope" value="Bacteria"/>
</dbReference>
<dbReference type="AlphaFoldDB" id="E1IDP3"/>
<proteinExistence type="predicted"/>
<sequence length="252" mass="28674">MVVLGGFAAQYHQNKEISNPMTHLYLIRHGEAVTNVKPIIPGMIGDIGLTELGRKQAERLRDRLIRTREIIPDVLIASTMPRARETAEIIQPAFGLPIIFDDEVQEMRMGDADGMTTNEAWEKFGHPDFDTYPLRPIAPNGDSWGTFSLRVGQSLTRITEEHAGKTIVIVCHGGVIDTAFIHFFRMPSMVLPPTDFHTRNTSITHWEYVNRRRRGLWRLNVYNDTEHLHGIEAKEAVRWEDPPPANLRSSES</sequence>
<dbReference type="CDD" id="cd07067">
    <property type="entry name" value="HP_PGM_like"/>
    <property type="match status" value="1"/>
</dbReference>
<protein>
    <submittedName>
        <fullName evidence="3">Phosphoglycerate mutase</fullName>
    </submittedName>
</protein>
<dbReference type="InterPro" id="IPR050275">
    <property type="entry name" value="PGM_Phosphatase"/>
</dbReference>
<comment type="caution">
    <text evidence="3">The sequence shown here is derived from an EMBL/GenBank/DDBJ whole genome shotgun (WGS) entry which is preliminary data.</text>
</comment>